<comment type="subcellular location">
    <subcellularLocation>
        <location evidence="1">Cytoplasmic vesicle</location>
        <location evidence="1">Autophagosome membrane</location>
        <topology evidence="1">Lipid-anchor</topology>
    </subcellularLocation>
</comment>
<dbReference type="Gene3D" id="3.10.20.90">
    <property type="entry name" value="Phosphatidylinositol 3-kinase Catalytic Subunit, Chain A, domain 1"/>
    <property type="match status" value="1"/>
</dbReference>
<keyword evidence="6" id="KW-0968">Cytoplasmic vesicle</keyword>
<reference evidence="10 11" key="1">
    <citation type="submission" date="2016-08" db="EMBL/GenBank/DDBJ databases">
        <title>A Parts List for Fungal Cellulosomes Revealed by Comparative Genomics.</title>
        <authorList>
            <consortium name="DOE Joint Genome Institute"/>
            <person name="Haitjema C.H."/>
            <person name="Gilmore S.P."/>
            <person name="Henske J.K."/>
            <person name="Solomon K.V."/>
            <person name="De Groot R."/>
            <person name="Kuo A."/>
            <person name="Mondo S.J."/>
            <person name="Salamov A.A."/>
            <person name="Labutti K."/>
            <person name="Zhao Z."/>
            <person name="Chiniquy J."/>
            <person name="Barry K."/>
            <person name="Brewer H.M."/>
            <person name="Purvine S.O."/>
            <person name="Wright A.T."/>
            <person name="Boxma B."/>
            <person name="Van Alen T."/>
            <person name="Hackstein J.H."/>
            <person name="Baker S.E."/>
            <person name="Grigoriev I.V."/>
            <person name="O'Malley M.A."/>
        </authorList>
    </citation>
    <scope>NUCLEOTIDE SEQUENCE [LARGE SCALE GENOMIC DNA]</scope>
    <source>
        <strain evidence="10 11">G1</strain>
    </source>
</reference>
<comment type="caution">
    <text evidence="10">The sequence shown here is derived from an EMBL/GenBank/DDBJ whole genome shotgun (WGS) entry which is preliminary data.</text>
</comment>
<dbReference type="AlphaFoldDB" id="A0A1Y2BRT9"/>
<dbReference type="OrthoDB" id="6738456at2759"/>
<feature type="region of interest" description="Disordered" evidence="9">
    <location>
        <begin position="1"/>
        <end position="22"/>
    </location>
</feature>
<keyword evidence="3 8" id="KW-0072">Autophagy</keyword>
<proteinExistence type="inferred from homology"/>
<dbReference type="EMBL" id="MCOG01000143">
    <property type="protein sequence ID" value="ORY37347.1"/>
    <property type="molecule type" value="Genomic_DNA"/>
</dbReference>
<dbReference type="GO" id="GO:0000421">
    <property type="term" value="C:autophagosome membrane"/>
    <property type="evidence" value="ECO:0007669"/>
    <property type="project" value="UniProtKB-SubCell"/>
</dbReference>
<keyword evidence="11" id="KW-1185">Reference proteome</keyword>
<evidence type="ECO:0000256" key="8">
    <source>
        <dbReference type="RuleBase" id="RU004384"/>
    </source>
</evidence>
<dbReference type="InterPro" id="IPR029071">
    <property type="entry name" value="Ubiquitin-like_domsf"/>
</dbReference>
<evidence type="ECO:0000256" key="3">
    <source>
        <dbReference type="ARBA" id="ARBA00023006"/>
    </source>
</evidence>
<evidence type="ECO:0000313" key="11">
    <source>
        <dbReference type="Proteomes" id="UP000193920"/>
    </source>
</evidence>
<dbReference type="GO" id="GO:0031410">
    <property type="term" value="C:cytoplasmic vesicle"/>
    <property type="evidence" value="ECO:0007669"/>
    <property type="project" value="UniProtKB-KW"/>
</dbReference>
<evidence type="ECO:0000256" key="2">
    <source>
        <dbReference type="ARBA" id="ARBA00007293"/>
    </source>
</evidence>
<feature type="lipid moiety-binding region" description="Phosphatidylserine amidated glycine; alternate" evidence="7">
    <location>
        <position position="115"/>
    </location>
</feature>
<name>A0A1Y2BRT9_9FUNG</name>
<dbReference type="SUPFAM" id="SSF54236">
    <property type="entry name" value="Ubiquitin-like"/>
    <property type="match status" value="1"/>
</dbReference>
<evidence type="ECO:0000256" key="1">
    <source>
        <dbReference type="ARBA" id="ARBA00004512"/>
    </source>
</evidence>
<comment type="similarity">
    <text evidence="2 8">Belongs to the ATG8 family.</text>
</comment>
<dbReference type="PANTHER" id="PTHR10969">
    <property type="entry name" value="MICROTUBULE-ASSOCIATED PROTEINS 1A/1B LIGHT CHAIN 3-RELATED"/>
    <property type="match status" value="1"/>
</dbReference>
<dbReference type="Pfam" id="PF02991">
    <property type="entry name" value="ATG8"/>
    <property type="match status" value="1"/>
</dbReference>
<keyword evidence="5 7" id="KW-0449">Lipoprotein</keyword>
<dbReference type="GO" id="GO:0006914">
    <property type="term" value="P:autophagy"/>
    <property type="evidence" value="ECO:0007669"/>
    <property type="project" value="UniProtKB-KW"/>
</dbReference>
<organism evidence="10 11">
    <name type="scientific">Neocallimastix californiae</name>
    <dbReference type="NCBI Taxonomy" id="1754190"/>
    <lineage>
        <taxon>Eukaryota</taxon>
        <taxon>Fungi</taxon>
        <taxon>Fungi incertae sedis</taxon>
        <taxon>Chytridiomycota</taxon>
        <taxon>Chytridiomycota incertae sedis</taxon>
        <taxon>Neocallimastigomycetes</taxon>
        <taxon>Neocallimastigales</taxon>
        <taxon>Neocallimastigaceae</taxon>
        <taxon>Neocallimastix</taxon>
    </lineage>
</organism>
<keyword evidence="4" id="KW-0472">Membrane</keyword>
<sequence length="120" mass="14061">MSKFKEEHSFEERKKESEKMRKKYPDRIPCIVEKSEKSDIADIDKVRFLVPSELNIGQFVYVIRKRIELNSDKAIYIFINGTLPPTAAQMSLIYDEHKDEDGFLYVKYAGENGFGIPNFF</sequence>
<evidence type="ECO:0000256" key="6">
    <source>
        <dbReference type="ARBA" id="ARBA00023329"/>
    </source>
</evidence>
<evidence type="ECO:0000256" key="9">
    <source>
        <dbReference type="SAM" id="MobiDB-lite"/>
    </source>
</evidence>
<evidence type="ECO:0000256" key="7">
    <source>
        <dbReference type="PIRSR" id="PIRSR604241-50"/>
    </source>
</evidence>
<evidence type="ECO:0000256" key="5">
    <source>
        <dbReference type="ARBA" id="ARBA00023288"/>
    </source>
</evidence>
<dbReference type="InterPro" id="IPR004241">
    <property type="entry name" value="Atg8-like"/>
</dbReference>
<dbReference type="Proteomes" id="UP000193920">
    <property type="component" value="Unassembled WGS sequence"/>
</dbReference>
<accession>A0A1Y2BRT9</accession>
<protein>
    <recommendedName>
        <fullName evidence="8">Autophagy-related protein</fullName>
    </recommendedName>
</protein>
<dbReference type="STRING" id="1754190.A0A1Y2BRT9"/>
<gene>
    <name evidence="10" type="ORF">LY90DRAFT_459422</name>
</gene>
<evidence type="ECO:0000256" key="4">
    <source>
        <dbReference type="ARBA" id="ARBA00023136"/>
    </source>
</evidence>
<evidence type="ECO:0000313" key="10">
    <source>
        <dbReference type="EMBL" id="ORY37347.1"/>
    </source>
</evidence>